<evidence type="ECO:0000313" key="3">
    <source>
        <dbReference type="Proteomes" id="UP001153636"/>
    </source>
</evidence>
<organism evidence="2 3">
    <name type="scientific">Psylliodes chrysocephalus</name>
    <dbReference type="NCBI Taxonomy" id="3402493"/>
    <lineage>
        <taxon>Eukaryota</taxon>
        <taxon>Metazoa</taxon>
        <taxon>Ecdysozoa</taxon>
        <taxon>Arthropoda</taxon>
        <taxon>Hexapoda</taxon>
        <taxon>Insecta</taxon>
        <taxon>Pterygota</taxon>
        <taxon>Neoptera</taxon>
        <taxon>Endopterygota</taxon>
        <taxon>Coleoptera</taxon>
        <taxon>Polyphaga</taxon>
        <taxon>Cucujiformia</taxon>
        <taxon>Chrysomeloidea</taxon>
        <taxon>Chrysomelidae</taxon>
        <taxon>Galerucinae</taxon>
        <taxon>Alticini</taxon>
        <taxon>Psylliodes</taxon>
    </lineage>
</organism>
<keyword evidence="3" id="KW-1185">Reference proteome</keyword>
<dbReference type="InterPro" id="IPR006579">
    <property type="entry name" value="Pre_C2HC_dom"/>
</dbReference>
<dbReference type="EMBL" id="OV651821">
    <property type="protein sequence ID" value="CAH1115455.1"/>
    <property type="molecule type" value="Genomic_DNA"/>
</dbReference>
<proteinExistence type="predicted"/>
<sequence length="119" mass="14073">MVEYLANTLKEEQYHCKSLSNDTIKINVSTPDTYRKLIKQLQDDKVVYHTYQVKQDKAYRVVIRNLHYSIPTAEISEALKKGHTVQNILNIKHRKTKEHLPLFFIDLESKENNKNIFDV</sequence>
<dbReference type="AlphaFoldDB" id="A0A9P0D7N9"/>
<dbReference type="OrthoDB" id="8197297at2759"/>
<name>A0A9P0D7N9_9CUCU</name>
<dbReference type="Pfam" id="PF07530">
    <property type="entry name" value="PRE_C2HC"/>
    <property type="match status" value="1"/>
</dbReference>
<feature type="domain" description="Pre-C2HC" evidence="1">
    <location>
        <begin position="73"/>
        <end position="118"/>
    </location>
</feature>
<dbReference type="Proteomes" id="UP001153636">
    <property type="component" value="Chromosome 9"/>
</dbReference>
<evidence type="ECO:0000313" key="2">
    <source>
        <dbReference type="EMBL" id="CAH1115455.1"/>
    </source>
</evidence>
<accession>A0A9P0D7N9</accession>
<reference evidence="2" key="1">
    <citation type="submission" date="2022-01" db="EMBL/GenBank/DDBJ databases">
        <authorList>
            <person name="King R."/>
        </authorList>
    </citation>
    <scope>NUCLEOTIDE SEQUENCE</scope>
</reference>
<gene>
    <name evidence="2" type="ORF">PSYICH_LOCUS15156</name>
</gene>
<evidence type="ECO:0000259" key="1">
    <source>
        <dbReference type="Pfam" id="PF07530"/>
    </source>
</evidence>
<protein>
    <recommendedName>
        <fullName evidence="1">Pre-C2HC domain-containing protein</fullName>
    </recommendedName>
</protein>